<reference evidence="1 2" key="1">
    <citation type="submission" date="2015-07" db="EMBL/GenBank/DDBJ databases">
        <title>The genome of Dufourea novaeangliae.</title>
        <authorList>
            <person name="Pan H."/>
            <person name="Kapheim K."/>
        </authorList>
    </citation>
    <scope>NUCLEOTIDE SEQUENCE [LARGE SCALE GENOMIC DNA]</scope>
    <source>
        <strain evidence="1">0120121106</strain>
        <tissue evidence="1">Whole body</tissue>
    </source>
</reference>
<evidence type="ECO:0000313" key="2">
    <source>
        <dbReference type="Proteomes" id="UP000076502"/>
    </source>
</evidence>
<dbReference type="Proteomes" id="UP000076502">
    <property type="component" value="Unassembled WGS sequence"/>
</dbReference>
<gene>
    <name evidence="1" type="ORF">WN55_10706</name>
</gene>
<keyword evidence="2" id="KW-1185">Reference proteome</keyword>
<name>A0A154PBB7_DUFNO</name>
<dbReference type="AlphaFoldDB" id="A0A154PBB7"/>
<dbReference type="EMBL" id="KQ434856">
    <property type="protein sequence ID" value="KZC08684.1"/>
    <property type="molecule type" value="Genomic_DNA"/>
</dbReference>
<proteinExistence type="predicted"/>
<sequence length="76" mass="8422">MARAWFTSLGTVRKKCGNLSLLLRNGEVDMYEICGTEKSANTEAICESGNGSSYNRSFIYSVAERDKRRHGATSPE</sequence>
<organism evidence="1 2">
    <name type="scientific">Dufourea novaeangliae</name>
    <name type="common">Sweat bee</name>
    <dbReference type="NCBI Taxonomy" id="178035"/>
    <lineage>
        <taxon>Eukaryota</taxon>
        <taxon>Metazoa</taxon>
        <taxon>Ecdysozoa</taxon>
        <taxon>Arthropoda</taxon>
        <taxon>Hexapoda</taxon>
        <taxon>Insecta</taxon>
        <taxon>Pterygota</taxon>
        <taxon>Neoptera</taxon>
        <taxon>Endopterygota</taxon>
        <taxon>Hymenoptera</taxon>
        <taxon>Apocrita</taxon>
        <taxon>Aculeata</taxon>
        <taxon>Apoidea</taxon>
        <taxon>Anthophila</taxon>
        <taxon>Halictidae</taxon>
        <taxon>Rophitinae</taxon>
        <taxon>Dufourea</taxon>
    </lineage>
</organism>
<evidence type="ECO:0000313" key="1">
    <source>
        <dbReference type="EMBL" id="KZC08684.1"/>
    </source>
</evidence>
<protein>
    <submittedName>
        <fullName evidence="1">Uncharacterized protein</fullName>
    </submittedName>
</protein>
<accession>A0A154PBB7</accession>